<proteinExistence type="predicted"/>
<evidence type="ECO:0000313" key="2">
    <source>
        <dbReference type="Proteomes" id="UP000596248"/>
    </source>
</evidence>
<sequence length="56" mass="6496">MSEQEVQIVDFEEMLRFIESRLASAGTYVKREAIITILQAEEAFLLEKGILQEYSE</sequence>
<evidence type="ECO:0000313" key="1">
    <source>
        <dbReference type="EMBL" id="QRG65342.1"/>
    </source>
</evidence>
<dbReference type="EMBL" id="CP069127">
    <property type="protein sequence ID" value="QRG65342.1"/>
    <property type="molecule type" value="Genomic_DNA"/>
</dbReference>
<protein>
    <recommendedName>
        <fullName evidence="3">CopG family transcriptional regulator</fullName>
    </recommendedName>
</protein>
<gene>
    <name evidence="1" type="ORF">JNE38_17090</name>
</gene>
<name>A0ABX7FGS2_BRECH</name>
<keyword evidence="2" id="KW-1185">Reference proteome</keyword>
<dbReference type="RefSeq" id="WP_203254859.1">
    <property type="nucleotide sequence ID" value="NZ_CP069127.1"/>
</dbReference>
<dbReference type="Proteomes" id="UP000596248">
    <property type="component" value="Chromosome"/>
</dbReference>
<organism evidence="1 2">
    <name type="scientific">Brevibacillus choshinensis</name>
    <dbReference type="NCBI Taxonomy" id="54911"/>
    <lineage>
        <taxon>Bacteria</taxon>
        <taxon>Bacillati</taxon>
        <taxon>Bacillota</taxon>
        <taxon>Bacilli</taxon>
        <taxon>Bacillales</taxon>
        <taxon>Paenibacillaceae</taxon>
        <taxon>Brevibacillus</taxon>
    </lineage>
</organism>
<accession>A0ABX7FGS2</accession>
<evidence type="ECO:0008006" key="3">
    <source>
        <dbReference type="Google" id="ProtNLM"/>
    </source>
</evidence>
<reference evidence="1 2" key="1">
    <citation type="submission" date="2021-01" db="EMBL/GenBank/DDBJ databases">
        <title>Identification of strong promoters based on the transcriptome of Brevibacillus choshinensis.</title>
        <authorList>
            <person name="Yao D."/>
            <person name="Zhang K."/>
            <person name="Wu J."/>
        </authorList>
    </citation>
    <scope>NUCLEOTIDE SEQUENCE [LARGE SCALE GENOMIC DNA]</scope>
    <source>
        <strain evidence="1 2">HPD31-SP3</strain>
    </source>
</reference>